<protein>
    <submittedName>
        <fullName evidence="1">PTS sugar transporter subunit IIA</fullName>
    </submittedName>
</protein>
<organism evidence="1 2">
    <name type="scientific">Streptococcus uberis</name>
    <dbReference type="NCBI Taxonomy" id="1349"/>
    <lineage>
        <taxon>Bacteria</taxon>
        <taxon>Bacillati</taxon>
        <taxon>Bacillota</taxon>
        <taxon>Bacilli</taxon>
        <taxon>Lactobacillales</taxon>
        <taxon>Streptococcaceae</taxon>
        <taxon>Streptococcus</taxon>
    </lineage>
</organism>
<gene>
    <name evidence="1" type="ORF">GKS16_00975</name>
</gene>
<dbReference type="PANTHER" id="PTHR47738:SF3">
    <property type="entry name" value="PHOSPHOTRANSFERASE SYSTEM MANNITOL_FRUCTOSE-SPECIFIC IIA DOMAIN CONTAINING PROTEIN"/>
    <property type="match status" value="1"/>
</dbReference>
<evidence type="ECO:0000313" key="1">
    <source>
        <dbReference type="EMBL" id="MTD00858.1"/>
    </source>
</evidence>
<dbReference type="AlphaFoldDB" id="A0A2X4HL75"/>
<proteinExistence type="predicted"/>
<keyword evidence="1" id="KW-0762">Sugar transport</keyword>
<dbReference type="Proteomes" id="UP000483839">
    <property type="component" value="Unassembled WGS sequence"/>
</dbReference>
<dbReference type="InterPro" id="IPR002178">
    <property type="entry name" value="PTS_EIIA_type-2_dom"/>
</dbReference>
<dbReference type="Gene3D" id="3.40.930.10">
    <property type="entry name" value="Mannitol-specific EII, Chain A"/>
    <property type="match status" value="1"/>
</dbReference>
<name>A0A2X4HL75_STRUB</name>
<keyword evidence="1" id="KW-0813">Transport</keyword>
<dbReference type="Pfam" id="PF00359">
    <property type="entry name" value="PTS_EIIA_2"/>
    <property type="match status" value="1"/>
</dbReference>
<dbReference type="RefSeq" id="WP_046388315.1">
    <property type="nucleotide sequence ID" value="NZ_BAABQA010000002.1"/>
</dbReference>
<sequence length="157" mass="18173">MTSDILFTKVDSQSDLFEAVANQLLTKKYVTEDYRKALMDREKDFPTGLIIDYKDGSDVLYAAIPHTETSYCLVERVVYVRNDKAITFKHMINPEEDCHVQDFFFIINNRNDGQTDILSNLITFFMTKGNLEKLASFEGNENQINQYLIEKGVLSYD</sequence>
<dbReference type="PANTHER" id="PTHR47738">
    <property type="entry name" value="PTS SYSTEM FRUCTOSE-LIKE EIIA COMPONENT-RELATED"/>
    <property type="match status" value="1"/>
</dbReference>
<accession>A0A2X4HL75</accession>
<reference evidence="1 2" key="1">
    <citation type="submission" date="2019-11" db="EMBL/GenBank/DDBJ databases">
        <title>Streptococcus uberis isolated from clinical mastitis cases on a southeastern Queensland dairy.</title>
        <authorList>
            <person name="Workentine M.L."/>
            <person name="Price R."/>
            <person name="Olchowy T."/>
        </authorList>
    </citation>
    <scope>NUCLEOTIDE SEQUENCE [LARGE SCALE GENOMIC DNA]</scope>
    <source>
        <strain evidence="1 2">OLC4459-A17</strain>
    </source>
</reference>
<dbReference type="InterPro" id="IPR051541">
    <property type="entry name" value="PTS_SugarTrans_NitroReg"/>
</dbReference>
<dbReference type="EMBL" id="WLXI01000005">
    <property type="protein sequence ID" value="MTD00858.1"/>
    <property type="molecule type" value="Genomic_DNA"/>
</dbReference>
<dbReference type="PROSITE" id="PS51094">
    <property type="entry name" value="PTS_EIIA_TYPE_2"/>
    <property type="match status" value="1"/>
</dbReference>
<evidence type="ECO:0000313" key="2">
    <source>
        <dbReference type="Proteomes" id="UP000483839"/>
    </source>
</evidence>
<dbReference type="SUPFAM" id="SSF55804">
    <property type="entry name" value="Phoshotransferase/anion transport protein"/>
    <property type="match status" value="1"/>
</dbReference>
<comment type="caution">
    <text evidence="1">The sequence shown here is derived from an EMBL/GenBank/DDBJ whole genome shotgun (WGS) entry which is preliminary data.</text>
</comment>
<dbReference type="InterPro" id="IPR016152">
    <property type="entry name" value="PTrfase/Anion_transptr"/>
</dbReference>